<dbReference type="AlphaFoldDB" id="A0A1I7FR61"/>
<gene>
    <name evidence="1" type="ORF">SAMN05216417_102133</name>
</gene>
<reference evidence="1 2" key="1">
    <citation type="submission" date="2016-10" db="EMBL/GenBank/DDBJ databases">
        <authorList>
            <person name="de Groot N.N."/>
        </authorList>
    </citation>
    <scope>NUCLEOTIDE SEQUENCE [LARGE SCALE GENOMIC DNA]</scope>
    <source>
        <strain evidence="1 2">Nl14</strain>
    </source>
</reference>
<evidence type="ECO:0000313" key="1">
    <source>
        <dbReference type="EMBL" id="SFU38670.1"/>
    </source>
</evidence>
<proteinExistence type="predicted"/>
<dbReference type="EMBL" id="FPBZ01000002">
    <property type="protein sequence ID" value="SFU38670.1"/>
    <property type="molecule type" value="Genomic_DNA"/>
</dbReference>
<sequence>MFRLAAIQLIRSHEAKWNILAQLRQASIRLNKVQLRLMSYSAKSDR</sequence>
<evidence type="ECO:0000313" key="2">
    <source>
        <dbReference type="Proteomes" id="UP000182649"/>
    </source>
</evidence>
<dbReference type="Proteomes" id="UP000182649">
    <property type="component" value="Unassembled WGS sequence"/>
</dbReference>
<accession>A0A1I7FR61</accession>
<protein>
    <submittedName>
        <fullName evidence="1">Uncharacterized protein</fullName>
    </submittedName>
</protein>
<name>A0A1I7FR61_9PROT</name>
<organism evidence="1 2">
    <name type="scientific">Nitrosospira multiformis</name>
    <dbReference type="NCBI Taxonomy" id="1231"/>
    <lineage>
        <taxon>Bacteria</taxon>
        <taxon>Pseudomonadati</taxon>
        <taxon>Pseudomonadota</taxon>
        <taxon>Betaproteobacteria</taxon>
        <taxon>Nitrosomonadales</taxon>
        <taxon>Nitrosomonadaceae</taxon>
        <taxon>Nitrosospira</taxon>
    </lineage>
</organism>